<dbReference type="Proteomes" id="UP000711736">
    <property type="component" value="Unassembled WGS sequence"/>
</dbReference>
<proteinExistence type="predicted"/>
<keyword evidence="3" id="KW-1185">Reference proteome</keyword>
<protein>
    <submittedName>
        <fullName evidence="2">Uncharacterized protein</fullName>
    </submittedName>
</protein>
<keyword evidence="1" id="KW-0732">Signal</keyword>
<evidence type="ECO:0000313" key="3">
    <source>
        <dbReference type="Proteomes" id="UP000711736"/>
    </source>
</evidence>
<gene>
    <name evidence="2" type="ORF">JS530_10740</name>
</gene>
<evidence type="ECO:0000313" key="2">
    <source>
        <dbReference type="EMBL" id="MBT1175953.1"/>
    </source>
</evidence>
<dbReference type="RefSeq" id="WP_214377131.1">
    <property type="nucleotide sequence ID" value="NZ_JAFEJU010000019.1"/>
</dbReference>
<feature type="chain" id="PRO_5047448331" evidence="1">
    <location>
        <begin position="22"/>
        <end position="73"/>
    </location>
</feature>
<comment type="caution">
    <text evidence="2">The sequence shown here is derived from an EMBL/GenBank/DDBJ whole genome shotgun (WGS) entry which is preliminary data.</text>
</comment>
<dbReference type="EMBL" id="JAFEJU010000019">
    <property type="protein sequence ID" value="MBT1175953.1"/>
    <property type="molecule type" value="Genomic_DNA"/>
</dbReference>
<reference evidence="2 3" key="1">
    <citation type="journal article" date="2021" name="Environ. Microbiol.">
        <title>Genetic insights into the dark matter of the mammalian gut microbiota through targeted genome reconstruction.</title>
        <authorList>
            <person name="Lugli G.A."/>
            <person name="Alessandri G."/>
            <person name="Milani C."/>
            <person name="Viappiani A."/>
            <person name="Fontana F."/>
            <person name="Tarracchini C."/>
            <person name="Mancabelli L."/>
            <person name="Argentini C."/>
            <person name="Ruiz L."/>
            <person name="Margolles A."/>
            <person name="van Sinderen D."/>
            <person name="Turroni F."/>
            <person name="Ventura M."/>
        </authorList>
    </citation>
    <scope>NUCLEOTIDE SEQUENCE [LARGE SCALE GENOMIC DNA]</scope>
    <source>
        <strain evidence="2 3">LC6</strain>
    </source>
</reference>
<accession>A0ABS5UXU6</accession>
<evidence type="ECO:0000256" key="1">
    <source>
        <dbReference type="SAM" id="SignalP"/>
    </source>
</evidence>
<name>A0ABS5UXU6_9BIFI</name>
<organism evidence="2 3">
    <name type="scientific">Bifidobacterium colobi</name>
    <dbReference type="NCBI Taxonomy" id="2809026"/>
    <lineage>
        <taxon>Bacteria</taxon>
        <taxon>Bacillati</taxon>
        <taxon>Actinomycetota</taxon>
        <taxon>Actinomycetes</taxon>
        <taxon>Bifidobacteriales</taxon>
        <taxon>Bifidobacteriaceae</taxon>
        <taxon>Bifidobacterium</taxon>
    </lineage>
</organism>
<feature type="signal peptide" evidence="1">
    <location>
        <begin position="1"/>
        <end position="21"/>
    </location>
</feature>
<sequence>MKRYSELALKLIRASVMVAFACVAARHGDPSLILDAVDDSIKAAHALDNAIVNAIEIHEIDKQQPRHAKSRPF</sequence>